<accession>A0A9X3BRV2</accession>
<evidence type="ECO:0000256" key="3">
    <source>
        <dbReference type="ARBA" id="ARBA00022475"/>
    </source>
</evidence>
<evidence type="ECO:0000256" key="6">
    <source>
        <dbReference type="ARBA" id="ARBA00023136"/>
    </source>
</evidence>
<organism evidence="8 11">
    <name type="scientific">Mycolicibacterium rufum</name>
    <dbReference type="NCBI Taxonomy" id="318424"/>
    <lineage>
        <taxon>Bacteria</taxon>
        <taxon>Bacillati</taxon>
        <taxon>Actinomycetota</taxon>
        <taxon>Actinomycetes</taxon>
        <taxon>Mycobacteriales</taxon>
        <taxon>Mycobacteriaceae</taxon>
        <taxon>Mycolicibacterium</taxon>
    </lineage>
</organism>
<keyword evidence="4 7" id="KW-0812">Transmembrane</keyword>
<keyword evidence="3" id="KW-1003">Cell membrane</keyword>
<dbReference type="Proteomes" id="UP001140272">
    <property type="component" value="Unassembled WGS sequence"/>
</dbReference>
<evidence type="ECO:0000256" key="2">
    <source>
        <dbReference type="ARBA" id="ARBA00011006"/>
    </source>
</evidence>
<evidence type="ECO:0000313" key="9">
    <source>
        <dbReference type="EMBL" id="ULP39042.1"/>
    </source>
</evidence>
<evidence type="ECO:0000313" key="8">
    <source>
        <dbReference type="EMBL" id="MCV7073932.1"/>
    </source>
</evidence>
<evidence type="ECO:0000256" key="7">
    <source>
        <dbReference type="SAM" id="Phobius"/>
    </source>
</evidence>
<dbReference type="EMBL" id="CP092427">
    <property type="protein sequence ID" value="ULP39042.1"/>
    <property type="molecule type" value="Genomic_DNA"/>
</dbReference>
<keyword evidence="6 7" id="KW-0472">Membrane</keyword>
<evidence type="ECO:0000313" key="10">
    <source>
        <dbReference type="Proteomes" id="UP001055159"/>
    </source>
</evidence>
<evidence type="ECO:0000256" key="4">
    <source>
        <dbReference type="ARBA" id="ARBA00022692"/>
    </source>
</evidence>
<keyword evidence="5 7" id="KW-1133">Transmembrane helix</keyword>
<dbReference type="PANTHER" id="PTHR33884">
    <property type="entry name" value="UPF0410 PROTEIN YMGE"/>
    <property type="match status" value="1"/>
</dbReference>
<name>A0A9X3BRV2_9MYCO</name>
<dbReference type="GO" id="GO:0005886">
    <property type="term" value="C:plasma membrane"/>
    <property type="evidence" value="ECO:0007669"/>
    <property type="project" value="UniProtKB-SubCell"/>
</dbReference>
<evidence type="ECO:0000256" key="1">
    <source>
        <dbReference type="ARBA" id="ARBA00004651"/>
    </source>
</evidence>
<comment type="subcellular location">
    <subcellularLocation>
        <location evidence="1">Cell membrane</location>
        <topology evidence="1">Multi-pass membrane protein</topology>
    </subcellularLocation>
</comment>
<comment type="similarity">
    <text evidence="2">Belongs to the UPF0410 family.</text>
</comment>
<proteinExistence type="inferred from homology"/>
<gene>
    <name evidence="8" type="ORF">H7H73_30220</name>
    <name evidence="9" type="ORF">MJO55_11905</name>
</gene>
<sequence>MTITGIITAILIGIVVGVLGRLVLPGKQPIGMLLTILVGIVSAFIGTAIARAIGIPTATNGIDWGELLVQVVVAALGVALVASLMGRRRSRGLMGGGRRSGILR</sequence>
<dbReference type="EMBL" id="JACKRN010000955">
    <property type="protein sequence ID" value="MCV7073932.1"/>
    <property type="molecule type" value="Genomic_DNA"/>
</dbReference>
<dbReference type="Proteomes" id="UP001055159">
    <property type="component" value="Chromosome"/>
</dbReference>
<protein>
    <submittedName>
        <fullName evidence="8">GlsB/YeaQ/YmgE family stress response membrane protein</fullName>
    </submittedName>
</protein>
<feature type="transmembrane region" description="Helical" evidence="7">
    <location>
        <begin position="6"/>
        <end position="24"/>
    </location>
</feature>
<dbReference type="InterPro" id="IPR007341">
    <property type="entry name" value="Transgly_assoc"/>
</dbReference>
<reference evidence="9" key="3">
    <citation type="submission" date="2022-08" db="EMBL/GenBank/DDBJ databases">
        <title>Whole genome sequencing of non-tuberculosis mycobacteria type-strains.</title>
        <authorList>
            <person name="Igarashi Y."/>
            <person name="Osugi A."/>
            <person name="Mitarai S."/>
        </authorList>
    </citation>
    <scope>NUCLEOTIDE SEQUENCE</scope>
    <source>
        <strain evidence="9">JCM 16372</strain>
    </source>
</reference>
<reference evidence="8" key="1">
    <citation type="submission" date="2020-07" db="EMBL/GenBank/DDBJ databases">
        <authorList>
            <person name="Pettersson B.M.F."/>
            <person name="Behra P.R.K."/>
            <person name="Ramesh M."/>
            <person name="Das S."/>
            <person name="Dasgupta S."/>
            <person name="Kirsebom L.A."/>
        </authorList>
    </citation>
    <scope>NUCLEOTIDE SEQUENCE</scope>
    <source>
        <strain evidence="8">DSM 45406</strain>
    </source>
</reference>
<evidence type="ECO:0000256" key="5">
    <source>
        <dbReference type="ARBA" id="ARBA00022989"/>
    </source>
</evidence>
<reference evidence="8" key="2">
    <citation type="journal article" date="2022" name="BMC Genomics">
        <title>Comparative genome analysis of mycobacteria focusing on tRNA and non-coding RNA.</title>
        <authorList>
            <person name="Behra P.R.K."/>
            <person name="Pettersson B.M.F."/>
            <person name="Ramesh M."/>
            <person name="Das S."/>
            <person name="Dasgupta S."/>
            <person name="Kirsebom L.A."/>
        </authorList>
    </citation>
    <scope>NUCLEOTIDE SEQUENCE</scope>
    <source>
        <strain evidence="8">DSM 45406</strain>
    </source>
</reference>
<dbReference type="PANTHER" id="PTHR33884:SF3">
    <property type="entry name" value="UPF0410 PROTEIN YMGE"/>
    <property type="match status" value="1"/>
</dbReference>
<feature type="transmembrane region" description="Helical" evidence="7">
    <location>
        <begin position="67"/>
        <end position="85"/>
    </location>
</feature>
<dbReference type="RefSeq" id="WP_043408417.1">
    <property type="nucleotide sequence ID" value="NZ_CP092427.2"/>
</dbReference>
<dbReference type="AlphaFoldDB" id="A0A9X3BRV2"/>
<evidence type="ECO:0000313" key="11">
    <source>
        <dbReference type="Proteomes" id="UP001140272"/>
    </source>
</evidence>
<feature type="transmembrane region" description="Helical" evidence="7">
    <location>
        <begin position="31"/>
        <end position="55"/>
    </location>
</feature>
<keyword evidence="10" id="KW-1185">Reference proteome</keyword>